<comment type="caution">
    <text evidence="5">The sequence shown here is derived from an EMBL/GenBank/DDBJ whole genome shotgun (WGS) entry which is preliminary data.</text>
</comment>
<evidence type="ECO:0000313" key="6">
    <source>
        <dbReference type="Proteomes" id="UP001642360"/>
    </source>
</evidence>
<evidence type="ECO:0000256" key="1">
    <source>
        <dbReference type="ARBA" id="ARBA00004959"/>
    </source>
</evidence>
<dbReference type="AlphaFoldDB" id="A0ABC8T3D0"/>
<sequence length="302" mass="33349">MHLPHPQPKTCINMQRYATGMATPTASPSSLTLLLCDQSSMAASGKKSGEIFPSEEAVAEALAEYVAELSARFLKDKQFFTVVLSGGTLIHTLRKLLESPYRDEVKWSRWKIFWVDERVVSLKSQDSNYKLAFDEFLSKVPISQNNIYPMMPIDGSIPTPEEAADRYNGILKELVDSKILPLSATGYPKFDLMLLGTGPSGTVGSLFPNRPQPNTDKPWVTFLDDAPEKPPGRVTLVFPVIDSASEIALVVTGIKFALVVYVVMGGHRPPGLPKLPVERIQSKQRSVTRFLDQDAAAFLLPK</sequence>
<dbReference type="Pfam" id="PF01182">
    <property type="entry name" value="Glucosamine_iso"/>
    <property type="match status" value="1"/>
</dbReference>
<dbReference type="PANTHER" id="PTHR11054:SF9">
    <property type="entry name" value="6-PHOSPHOGLUCONOLACTONASE-RELATED"/>
    <property type="match status" value="1"/>
</dbReference>
<dbReference type="NCBIfam" id="TIGR01198">
    <property type="entry name" value="pgl"/>
    <property type="match status" value="1"/>
</dbReference>
<dbReference type="InterPro" id="IPR005900">
    <property type="entry name" value="6-phosphogluconolactonase_DevB"/>
</dbReference>
<reference evidence="5 6" key="1">
    <citation type="submission" date="2024-02" db="EMBL/GenBank/DDBJ databases">
        <authorList>
            <person name="Vignale AGUSTIN F."/>
            <person name="Sosa J E."/>
            <person name="Modenutti C."/>
        </authorList>
    </citation>
    <scope>NUCLEOTIDE SEQUENCE [LARGE SCALE GENOMIC DNA]</scope>
</reference>
<comment type="pathway">
    <text evidence="1">Carbohydrate degradation; pentose phosphate pathway.</text>
</comment>
<dbReference type="InterPro" id="IPR037171">
    <property type="entry name" value="NagB/RpiA_transferase-like"/>
</dbReference>
<dbReference type="InterPro" id="IPR006148">
    <property type="entry name" value="Glc/Gal-6P_isomerase"/>
</dbReference>
<dbReference type="EC" id="3.1.1.31" evidence="3"/>
<dbReference type="Gene3D" id="3.40.50.1360">
    <property type="match status" value="1"/>
</dbReference>
<evidence type="ECO:0000259" key="4">
    <source>
        <dbReference type="Pfam" id="PF01182"/>
    </source>
</evidence>
<name>A0ABC8T3D0_9AQUA</name>
<dbReference type="GO" id="GO:0017057">
    <property type="term" value="F:6-phosphogluconolactonase activity"/>
    <property type="evidence" value="ECO:0007669"/>
    <property type="project" value="UniProtKB-EC"/>
</dbReference>
<evidence type="ECO:0000313" key="5">
    <source>
        <dbReference type="EMBL" id="CAK9163802.1"/>
    </source>
</evidence>
<dbReference type="Proteomes" id="UP001642360">
    <property type="component" value="Unassembled WGS sequence"/>
</dbReference>
<dbReference type="CDD" id="cd01400">
    <property type="entry name" value="6PGL"/>
    <property type="match status" value="1"/>
</dbReference>
<protein>
    <recommendedName>
        <fullName evidence="3">Probable 6-phosphogluconolactonase</fullName>
        <ecNumber evidence="3">3.1.1.31</ecNumber>
    </recommendedName>
</protein>
<comment type="catalytic activity">
    <reaction evidence="3">
        <text>6-phospho-D-glucono-1,5-lactone + H2O = 6-phospho-D-gluconate + H(+)</text>
        <dbReference type="Rhea" id="RHEA:12556"/>
        <dbReference type="ChEBI" id="CHEBI:15377"/>
        <dbReference type="ChEBI" id="CHEBI:15378"/>
        <dbReference type="ChEBI" id="CHEBI:57955"/>
        <dbReference type="ChEBI" id="CHEBI:58759"/>
        <dbReference type="EC" id="3.1.1.31"/>
    </reaction>
</comment>
<comment type="similarity">
    <text evidence="2 3">Belongs to the glucosamine/galactosamine-6-phosphate isomerase family. 6-phosphogluconolactonase subfamily.</text>
</comment>
<dbReference type="PANTHER" id="PTHR11054">
    <property type="entry name" value="6-PHOSPHOGLUCONOLACTONASE"/>
    <property type="match status" value="1"/>
</dbReference>
<keyword evidence="6" id="KW-1185">Reference proteome</keyword>
<dbReference type="InterPro" id="IPR039104">
    <property type="entry name" value="6PGL"/>
</dbReference>
<proteinExistence type="inferred from homology"/>
<accession>A0ABC8T3D0</accession>
<evidence type="ECO:0000256" key="3">
    <source>
        <dbReference type="RuleBase" id="RU365095"/>
    </source>
</evidence>
<dbReference type="SUPFAM" id="SSF100950">
    <property type="entry name" value="NagB/RpiA/CoA transferase-like"/>
    <property type="match status" value="1"/>
</dbReference>
<gene>
    <name evidence="5" type="ORF">ILEXP_LOCUS32863</name>
</gene>
<organism evidence="5 6">
    <name type="scientific">Ilex paraguariensis</name>
    <name type="common">yerba mate</name>
    <dbReference type="NCBI Taxonomy" id="185542"/>
    <lineage>
        <taxon>Eukaryota</taxon>
        <taxon>Viridiplantae</taxon>
        <taxon>Streptophyta</taxon>
        <taxon>Embryophyta</taxon>
        <taxon>Tracheophyta</taxon>
        <taxon>Spermatophyta</taxon>
        <taxon>Magnoliopsida</taxon>
        <taxon>eudicotyledons</taxon>
        <taxon>Gunneridae</taxon>
        <taxon>Pentapetalae</taxon>
        <taxon>asterids</taxon>
        <taxon>campanulids</taxon>
        <taxon>Aquifoliales</taxon>
        <taxon>Aquifoliaceae</taxon>
        <taxon>Ilex</taxon>
    </lineage>
</organism>
<dbReference type="EMBL" id="CAUOFW020004095">
    <property type="protein sequence ID" value="CAK9163802.1"/>
    <property type="molecule type" value="Genomic_DNA"/>
</dbReference>
<feature type="domain" description="Glucosamine/galactosamine-6-phosphate isomerase" evidence="4">
    <location>
        <begin position="54"/>
        <end position="285"/>
    </location>
</feature>
<evidence type="ECO:0000256" key="2">
    <source>
        <dbReference type="ARBA" id="ARBA00010662"/>
    </source>
</evidence>